<organism evidence="1 2">
    <name type="scientific">Psychrobacillus mangrovi</name>
    <dbReference type="NCBI Taxonomy" id="3117745"/>
    <lineage>
        <taxon>Bacteria</taxon>
        <taxon>Bacillati</taxon>
        <taxon>Bacillota</taxon>
        <taxon>Bacilli</taxon>
        <taxon>Bacillales</taxon>
        <taxon>Bacillaceae</taxon>
        <taxon>Psychrobacillus</taxon>
    </lineage>
</organism>
<name>A0ABU8F681_9BACI</name>
<evidence type="ECO:0000313" key="1">
    <source>
        <dbReference type="EMBL" id="MEI4770480.1"/>
    </source>
</evidence>
<dbReference type="EMBL" id="JBAWSY010000009">
    <property type="protein sequence ID" value="MEI4770480.1"/>
    <property type="molecule type" value="Genomic_DNA"/>
</dbReference>
<accession>A0ABU8F681</accession>
<reference evidence="1 2" key="1">
    <citation type="submission" date="2024-01" db="EMBL/GenBank/DDBJ databases">
        <title>Seven novel Bacillus-like species.</title>
        <authorList>
            <person name="Liu G."/>
        </authorList>
    </citation>
    <scope>NUCLEOTIDE SEQUENCE [LARGE SCALE GENOMIC DNA]</scope>
    <source>
        <strain evidence="1 2">FJAT-51614</strain>
    </source>
</reference>
<protein>
    <submittedName>
        <fullName evidence="1">Uncharacterized protein</fullName>
    </submittedName>
</protein>
<dbReference type="RefSeq" id="WP_336498041.1">
    <property type="nucleotide sequence ID" value="NZ_JBAWSY010000009.1"/>
</dbReference>
<comment type="caution">
    <text evidence="1">The sequence shown here is derived from an EMBL/GenBank/DDBJ whole genome shotgun (WGS) entry which is preliminary data.</text>
</comment>
<sequence length="89" mass="10412">MKFVFYNDTGRIVYPHTACFLHGCSGSINPIQHLEERIFILPEGSYPSVKLWDYGEDKGLEILISPSKVRIDMKYTWKLIFILKQSKME</sequence>
<proteinExistence type="predicted"/>
<evidence type="ECO:0000313" key="2">
    <source>
        <dbReference type="Proteomes" id="UP001364890"/>
    </source>
</evidence>
<gene>
    <name evidence="1" type="ORF">WAX74_12620</name>
</gene>
<dbReference type="Proteomes" id="UP001364890">
    <property type="component" value="Unassembled WGS sequence"/>
</dbReference>
<keyword evidence="2" id="KW-1185">Reference proteome</keyword>